<accession>A0A3N2CWC9</accession>
<dbReference type="EMBL" id="RKHO01000001">
    <property type="protein sequence ID" value="ROR91766.1"/>
    <property type="molecule type" value="Genomic_DNA"/>
</dbReference>
<keyword evidence="2" id="KW-1185">Reference proteome</keyword>
<reference evidence="1 2" key="1">
    <citation type="submission" date="2018-11" db="EMBL/GenBank/DDBJ databases">
        <title>Sequencing the genomes of 1000 actinobacteria strains.</title>
        <authorList>
            <person name="Klenk H.-P."/>
        </authorList>
    </citation>
    <scope>NUCLEOTIDE SEQUENCE [LARGE SCALE GENOMIC DNA]</scope>
    <source>
        <strain evidence="1 2">DSM 12652</strain>
    </source>
</reference>
<name>A0A3N2CWC9_9ACTN</name>
<comment type="caution">
    <text evidence="1">The sequence shown here is derived from an EMBL/GenBank/DDBJ whole genome shotgun (WGS) entry which is preliminary data.</text>
</comment>
<sequence length="126" mass="13845">MGNPATVEDLEILWRPLADDERDRVQARLDRTWRALVAELPGLEARIASGEVAAETVADVVIDASLRVLNNPEGLTTFDESIDDYKHAGTYGERSQSNDLYFTAAELRRLSPRSVGGSAFTITPGR</sequence>
<proteinExistence type="predicted"/>
<evidence type="ECO:0000313" key="2">
    <source>
        <dbReference type="Proteomes" id="UP000281738"/>
    </source>
</evidence>
<dbReference type="Proteomes" id="UP000281738">
    <property type="component" value="Unassembled WGS sequence"/>
</dbReference>
<organism evidence="1 2">
    <name type="scientific">Nocardioides aurantiacus</name>
    <dbReference type="NCBI Taxonomy" id="86796"/>
    <lineage>
        <taxon>Bacteria</taxon>
        <taxon>Bacillati</taxon>
        <taxon>Actinomycetota</taxon>
        <taxon>Actinomycetes</taxon>
        <taxon>Propionibacteriales</taxon>
        <taxon>Nocardioidaceae</taxon>
        <taxon>Nocardioides</taxon>
    </lineage>
</organism>
<evidence type="ECO:0000313" key="1">
    <source>
        <dbReference type="EMBL" id="ROR91766.1"/>
    </source>
</evidence>
<protein>
    <submittedName>
        <fullName evidence="1">Gp19/Gp15/Gp42-like protein</fullName>
    </submittedName>
</protein>
<dbReference type="OrthoDB" id="4233886at2"/>
<dbReference type="AlphaFoldDB" id="A0A3N2CWC9"/>
<dbReference type="RefSeq" id="WP_123391376.1">
    <property type="nucleotide sequence ID" value="NZ_RKHO01000001.1"/>
</dbReference>
<gene>
    <name evidence="1" type="ORF">EDD33_2641</name>
</gene>